<feature type="active site" evidence="4">
    <location>
        <position position="10"/>
    </location>
</feature>
<evidence type="ECO:0000313" key="7">
    <source>
        <dbReference type="Proteomes" id="UP000034603"/>
    </source>
</evidence>
<dbReference type="Proteomes" id="UP000034603">
    <property type="component" value="Unassembled WGS sequence"/>
</dbReference>
<dbReference type="PANTHER" id="PTHR43774">
    <property type="entry name" value="PEPTIDE METHIONINE SULFOXIDE REDUCTASE"/>
    <property type="match status" value="1"/>
</dbReference>
<gene>
    <name evidence="4" type="primary">msrA</name>
    <name evidence="6" type="ORF">US62_C0009G0008</name>
</gene>
<dbReference type="GO" id="GO:0008113">
    <property type="term" value="F:peptide-methionine (S)-S-oxide reductase activity"/>
    <property type="evidence" value="ECO:0007669"/>
    <property type="project" value="UniProtKB-UniRule"/>
</dbReference>
<comment type="caution">
    <text evidence="6">The sequence shown here is derived from an EMBL/GenBank/DDBJ whole genome shotgun (WGS) entry which is preliminary data.</text>
</comment>
<keyword evidence="1 4" id="KW-0560">Oxidoreductase</keyword>
<dbReference type="HAMAP" id="MF_01401">
    <property type="entry name" value="MsrA"/>
    <property type="match status" value="1"/>
</dbReference>
<sequence length="173" mass="20019">MDTTTFANGCFWCTEAIFKRLRGVISVVPGYSGGELENPTYEQVSAGNTGHFEAIQIKFDPEKISYEDLLYVFFKTHNLTQKDGQGADIGTQYLSKVFYHNDGQKEVAEKLKQELQKDYDAPIATEILEFKNFYEAENYHKDYYSKNPNAPYCKLVIDPKIKKMKENYSKYLK</sequence>
<proteinExistence type="inferred from homology"/>
<comment type="function">
    <text evidence="4">Has an important function as a repair enzyme for proteins that have been inactivated by oxidation. Catalyzes the reversible oxidation-reduction of methionine sulfoxide in proteins to methionine.</text>
</comment>
<dbReference type="InterPro" id="IPR002569">
    <property type="entry name" value="Met_Sox_Rdtase_MsrA_dom"/>
</dbReference>
<evidence type="ECO:0000313" key="6">
    <source>
        <dbReference type="EMBL" id="KKQ45777.1"/>
    </source>
</evidence>
<dbReference type="GO" id="GO:0033744">
    <property type="term" value="F:L-methionine:thioredoxin-disulfide S-oxidoreductase activity"/>
    <property type="evidence" value="ECO:0007669"/>
    <property type="project" value="RHEA"/>
</dbReference>
<reference evidence="6 7" key="1">
    <citation type="journal article" date="2015" name="Nature">
        <title>rRNA introns, odd ribosomes, and small enigmatic genomes across a large radiation of phyla.</title>
        <authorList>
            <person name="Brown C.T."/>
            <person name="Hug L.A."/>
            <person name="Thomas B.C."/>
            <person name="Sharon I."/>
            <person name="Castelle C.J."/>
            <person name="Singh A."/>
            <person name="Wilkins M.J."/>
            <person name="Williams K.H."/>
            <person name="Banfield J.F."/>
        </authorList>
    </citation>
    <scope>NUCLEOTIDE SEQUENCE [LARGE SCALE GENOMIC DNA]</scope>
</reference>
<dbReference type="Gene3D" id="3.30.1060.10">
    <property type="entry name" value="Peptide methionine sulphoxide reductase MsrA"/>
    <property type="match status" value="1"/>
</dbReference>
<dbReference type="AlphaFoldDB" id="A0A0G0HU24"/>
<evidence type="ECO:0000256" key="3">
    <source>
        <dbReference type="ARBA" id="ARBA00048782"/>
    </source>
</evidence>
<dbReference type="NCBIfam" id="TIGR00401">
    <property type="entry name" value="msrA"/>
    <property type="match status" value="1"/>
</dbReference>
<dbReference type="SUPFAM" id="SSF55068">
    <property type="entry name" value="Peptide methionine sulfoxide reductase"/>
    <property type="match status" value="1"/>
</dbReference>
<comment type="catalytic activity">
    <reaction evidence="2 4">
        <text>L-methionyl-[protein] + [thioredoxin]-disulfide + H2O = L-methionyl-(S)-S-oxide-[protein] + [thioredoxin]-dithiol</text>
        <dbReference type="Rhea" id="RHEA:14217"/>
        <dbReference type="Rhea" id="RHEA-COMP:10698"/>
        <dbReference type="Rhea" id="RHEA-COMP:10700"/>
        <dbReference type="Rhea" id="RHEA-COMP:12313"/>
        <dbReference type="Rhea" id="RHEA-COMP:12315"/>
        <dbReference type="ChEBI" id="CHEBI:15377"/>
        <dbReference type="ChEBI" id="CHEBI:16044"/>
        <dbReference type="ChEBI" id="CHEBI:29950"/>
        <dbReference type="ChEBI" id="CHEBI:44120"/>
        <dbReference type="ChEBI" id="CHEBI:50058"/>
        <dbReference type="EC" id="1.8.4.11"/>
    </reaction>
</comment>
<evidence type="ECO:0000256" key="1">
    <source>
        <dbReference type="ARBA" id="ARBA00023002"/>
    </source>
</evidence>
<dbReference type="InterPro" id="IPR036509">
    <property type="entry name" value="Met_Sox_Rdtase_MsrA_sf"/>
</dbReference>
<evidence type="ECO:0000256" key="2">
    <source>
        <dbReference type="ARBA" id="ARBA00047806"/>
    </source>
</evidence>
<comment type="similarity">
    <text evidence="4">Belongs to the MsrA Met sulfoxide reductase family.</text>
</comment>
<dbReference type="EMBL" id="LBTR01000009">
    <property type="protein sequence ID" value="KKQ45777.1"/>
    <property type="molecule type" value="Genomic_DNA"/>
</dbReference>
<dbReference type="PANTHER" id="PTHR43774:SF1">
    <property type="entry name" value="PEPTIDE METHIONINE SULFOXIDE REDUCTASE MSRA 2"/>
    <property type="match status" value="1"/>
</dbReference>
<organism evidence="6 7">
    <name type="scientific">Candidatus Woesebacteria bacterium GW2011_GWA1_37_8</name>
    <dbReference type="NCBI Taxonomy" id="1618546"/>
    <lineage>
        <taxon>Bacteria</taxon>
        <taxon>Candidatus Woeseibacteriota</taxon>
    </lineage>
</organism>
<dbReference type="EC" id="1.8.4.11" evidence="4"/>
<feature type="domain" description="Peptide methionine sulphoxide reductase MsrA" evidence="5">
    <location>
        <begin position="4"/>
        <end position="154"/>
    </location>
</feature>
<accession>A0A0G0HU24</accession>
<name>A0A0G0HU24_9BACT</name>
<evidence type="ECO:0000259" key="5">
    <source>
        <dbReference type="Pfam" id="PF01625"/>
    </source>
</evidence>
<dbReference type="Pfam" id="PF01625">
    <property type="entry name" value="PMSR"/>
    <property type="match status" value="1"/>
</dbReference>
<comment type="catalytic activity">
    <reaction evidence="3 4">
        <text>[thioredoxin]-disulfide + L-methionine + H2O = L-methionine (S)-S-oxide + [thioredoxin]-dithiol</text>
        <dbReference type="Rhea" id="RHEA:19993"/>
        <dbReference type="Rhea" id="RHEA-COMP:10698"/>
        <dbReference type="Rhea" id="RHEA-COMP:10700"/>
        <dbReference type="ChEBI" id="CHEBI:15377"/>
        <dbReference type="ChEBI" id="CHEBI:29950"/>
        <dbReference type="ChEBI" id="CHEBI:50058"/>
        <dbReference type="ChEBI" id="CHEBI:57844"/>
        <dbReference type="ChEBI" id="CHEBI:58772"/>
        <dbReference type="EC" id="1.8.4.11"/>
    </reaction>
</comment>
<protein>
    <recommendedName>
        <fullName evidence="4">Peptide methionine sulfoxide reductase MsrA</fullName>
        <shortName evidence="4">Protein-methionine-S-oxide reductase</shortName>
        <ecNumber evidence="4">1.8.4.11</ecNumber>
    </recommendedName>
    <alternativeName>
        <fullName evidence="4">Peptide-methionine (S)-S-oxide reductase</fullName>
        <shortName evidence="4">Peptide Met(O) reductase</shortName>
    </alternativeName>
</protein>
<evidence type="ECO:0000256" key="4">
    <source>
        <dbReference type="HAMAP-Rule" id="MF_01401"/>
    </source>
</evidence>
<dbReference type="PATRIC" id="fig|1618546.3.peg.295"/>